<evidence type="ECO:0000313" key="5">
    <source>
        <dbReference type="RefSeq" id="XP_005098305.1"/>
    </source>
</evidence>
<dbReference type="SUPFAM" id="SSF54001">
    <property type="entry name" value="Cysteine proteinases"/>
    <property type="match status" value="1"/>
</dbReference>
<proteinExistence type="predicted"/>
<reference evidence="5" key="1">
    <citation type="submission" date="2025-08" db="UniProtKB">
        <authorList>
            <consortium name="RefSeq"/>
        </authorList>
    </citation>
    <scope>IDENTIFICATION</scope>
</reference>
<feature type="compositionally biased region" description="Basic residues" evidence="1">
    <location>
        <begin position="1070"/>
        <end position="1080"/>
    </location>
</feature>
<keyword evidence="4" id="KW-1185">Reference proteome</keyword>
<dbReference type="InterPro" id="IPR002219">
    <property type="entry name" value="PKC_DAG/PE"/>
</dbReference>
<dbReference type="Pfam" id="PF02338">
    <property type="entry name" value="OTU"/>
    <property type="match status" value="1"/>
</dbReference>
<dbReference type="Gene3D" id="3.90.70.80">
    <property type="match status" value="1"/>
</dbReference>
<name>A0ABM0JP80_APLCA</name>
<feature type="compositionally biased region" description="Basic and acidic residues" evidence="1">
    <location>
        <begin position="122"/>
        <end position="142"/>
    </location>
</feature>
<dbReference type="Proteomes" id="UP000694888">
    <property type="component" value="Unplaced"/>
</dbReference>
<protein>
    <submittedName>
        <fullName evidence="5">Uncharacterized protein LOC101853460</fullName>
    </submittedName>
</protein>
<gene>
    <name evidence="5" type="primary">LOC101853460</name>
</gene>
<dbReference type="PROSITE" id="PS50802">
    <property type="entry name" value="OTU"/>
    <property type="match status" value="1"/>
</dbReference>
<feature type="compositionally biased region" description="Basic and acidic residues" evidence="1">
    <location>
        <begin position="1125"/>
        <end position="1140"/>
    </location>
</feature>
<evidence type="ECO:0000259" key="3">
    <source>
        <dbReference type="PROSITE" id="PS50802"/>
    </source>
</evidence>
<dbReference type="CDD" id="cd22744">
    <property type="entry name" value="OTU"/>
    <property type="match status" value="1"/>
</dbReference>
<feature type="region of interest" description="Disordered" evidence="1">
    <location>
        <begin position="117"/>
        <end position="142"/>
    </location>
</feature>
<feature type="compositionally biased region" description="Basic and acidic residues" evidence="1">
    <location>
        <begin position="1020"/>
        <end position="1029"/>
    </location>
</feature>
<feature type="domain" description="OTU" evidence="3">
    <location>
        <begin position="651"/>
        <end position="812"/>
    </location>
</feature>
<dbReference type="PROSITE" id="PS50081">
    <property type="entry name" value="ZF_DAG_PE_2"/>
    <property type="match status" value="1"/>
</dbReference>
<feature type="compositionally biased region" description="Basic and acidic residues" evidence="1">
    <location>
        <begin position="1055"/>
        <end position="1069"/>
    </location>
</feature>
<evidence type="ECO:0000256" key="1">
    <source>
        <dbReference type="SAM" id="MobiDB-lite"/>
    </source>
</evidence>
<dbReference type="GeneID" id="101853460"/>
<feature type="compositionally biased region" description="Polar residues" evidence="1">
    <location>
        <begin position="1008"/>
        <end position="1019"/>
    </location>
</feature>
<dbReference type="InterPro" id="IPR003323">
    <property type="entry name" value="OTU_dom"/>
</dbReference>
<feature type="domain" description="Phorbol-ester/DAG-type" evidence="2">
    <location>
        <begin position="1232"/>
        <end position="1283"/>
    </location>
</feature>
<evidence type="ECO:0000313" key="4">
    <source>
        <dbReference type="Proteomes" id="UP000694888"/>
    </source>
</evidence>
<feature type="compositionally biased region" description="Basic residues" evidence="1">
    <location>
        <begin position="1189"/>
        <end position="1201"/>
    </location>
</feature>
<organism evidence="4 5">
    <name type="scientific">Aplysia californica</name>
    <name type="common">California sea hare</name>
    <dbReference type="NCBI Taxonomy" id="6500"/>
    <lineage>
        <taxon>Eukaryota</taxon>
        <taxon>Metazoa</taxon>
        <taxon>Spiralia</taxon>
        <taxon>Lophotrochozoa</taxon>
        <taxon>Mollusca</taxon>
        <taxon>Gastropoda</taxon>
        <taxon>Heterobranchia</taxon>
        <taxon>Euthyneura</taxon>
        <taxon>Tectipleura</taxon>
        <taxon>Aplysiida</taxon>
        <taxon>Aplysioidea</taxon>
        <taxon>Aplysiidae</taxon>
        <taxon>Aplysia</taxon>
    </lineage>
</organism>
<feature type="region of interest" description="Disordered" evidence="1">
    <location>
        <begin position="973"/>
        <end position="1214"/>
    </location>
</feature>
<dbReference type="RefSeq" id="XP_005098305.1">
    <property type="nucleotide sequence ID" value="XM_005098248.3"/>
</dbReference>
<evidence type="ECO:0000259" key="2">
    <source>
        <dbReference type="PROSITE" id="PS50081"/>
    </source>
</evidence>
<feature type="compositionally biased region" description="Basic and acidic residues" evidence="1">
    <location>
        <begin position="973"/>
        <end position="991"/>
    </location>
</feature>
<feature type="compositionally biased region" description="Polar residues" evidence="1">
    <location>
        <begin position="1147"/>
        <end position="1178"/>
    </location>
</feature>
<feature type="region of interest" description="Disordered" evidence="1">
    <location>
        <begin position="912"/>
        <end position="944"/>
    </location>
</feature>
<accession>A0ABM0JP80</accession>
<sequence length="1304" mass="146254">MLECSNLSKATTSASKYTKLRRRNSNKQRSDKSCEVCDICHMDKRSKRSRLLYGKYTCPCDIDIKIDNIMEQPEETKDQRDCSEASASTDNVCNTPGYDCGLKSLLLKLEVDACSSDVQVDPPDKTKCTEQQRRRREGENKLDSDLGKEYAMTAKFKGCKGNLNNSAFVHLPETFLYDQASGPAYCIKHRSFDSLSNPTISEQCLNFSSRTTVDPAGGSPPAAVDNVLPLQQGFNGETSYAESIMENDKTYPAFRTICRECKHQNPKCIPLRFSVSEAKSKLRNNHLHLCGKKCSQCGKCNLLYLPQRCQVGVRAKRHHRRPSRQMNLKTSYLLTKTSGGFMWRPALLWPLREHHARLLCRPATGINDHGYELYLARPVSHHILSSNKSSKDHVETKTLNCFQGFTQYGSSQTEDDQYQQSLYFSPTQHAESVEDYSTDVVIPDPMPVLTYGDNGDNGDDNFGSGSLDYFVETLYAQPPVNPRCVTSKPKGSFCYSVKSQERSVECVEPSASEEKSSSMPAPTPPLFLENDQTRKQFYWSLPEGVGNKFDTHKRPCSKQYECVNGKINCVKFEQSKNIGRVSQNQEERDLVTVIETSGRNSPPNHFDFSFRFDPPLTVNLVEKNNSNEAGSLLRDSAGVRCPVTTDDQYSGIVVRVEGDGRCLFRSLVTDMSSTLQTARRDEYGRPVRREEEEKETASADDLRARVVRLMRDNLHFYSQLEGGVLNADQPRPLSYQRFLDRLEAMARPGTMPGDLELNAVAMVLERPILVLNTDLRRITVYGQERFPQMPVLAVRYTRLVADVGHYDAVLLDLTSSPQSFLRRSVSDMEVDENVCVQAACNDFVKLSLGNPRDKCGDGDVAGARGPTKMQGKAQYGLNKAVKEPKLLAKMEYNFNRDPGEMGILQCGGDFNHSHATGTKKRTSKDGSKNRWPPNSVDKGSKTKLHREKTYVENKQRVVSKMCEKKKCQMPSFHEKCSETAESELKAEKRPSETATQTLQPGRYPSSLMAGSQSAKISSCRSKEICDRHISAGKSEARVTVPTGGNRSNKDANVATKEEKINSEGKENHGPRIRGHSKRRSSNQDQGVRRKTKTAREHSTSHVRKKKDADKNDNSRCTLKRRHRAEKSASEDEELSCERRPTKAKQPRVSNYENPSTDSAKNKSGNKCPTSKSCKPTTEYNEKKQNRPPGSKKSKTFNHSKRKEGGLKPRSLASPETREEFRFVWRQKSDPSIHPPRVPDIHAAGQINCFLCGKAVAPVGRSMLQCYLCGRVAHKTCAVSESSCWANSGADSGDLYFLCAECVPL</sequence>
<dbReference type="InterPro" id="IPR038765">
    <property type="entry name" value="Papain-like_cys_pep_sf"/>
</dbReference>